<organism evidence="1 2">
    <name type="scientific">Microscilla marina ATCC 23134</name>
    <dbReference type="NCBI Taxonomy" id="313606"/>
    <lineage>
        <taxon>Bacteria</taxon>
        <taxon>Pseudomonadati</taxon>
        <taxon>Bacteroidota</taxon>
        <taxon>Cytophagia</taxon>
        <taxon>Cytophagales</taxon>
        <taxon>Microscillaceae</taxon>
        <taxon>Microscilla</taxon>
    </lineage>
</organism>
<accession>A1ZS09</accession>
<evidence type="ECO:0000313" key="2">
    <source>
        <dbReference type="Proteomes" id="UP000004095"/>
    </source>
</evidence>
<gene>
    <name evidence="1" type="ORF">M23134_04847</name>
</gene>
<keyword evidence="2" id="KW-1185">Reference proteome</keyword>
<dbReference type="Proteomes" id="UP000004095">
    <property type="component" value="Unassembled WGS sequence"/>
</dbReference>
<reference evidence="1 2" key="1">
    <citation type="submission" date="2007-01" db="EMBL/GenBank/DDBJ databases">
        <authorList>
            <person name="Haygood M."/>
            <person name="Podell S."/>
            <person name="Anderson C."/>
            <person name="Hopkinson B."/>
            <person name="Roe K."/>
            <person name="Barbeau K."/>
            <person name="Gaasterland T."/>
            <person name="Ferriera S."/>
            <person name="Johnson J."/>
            <person name="Kravitz S."/>
            <person name="Beeson K."/>
            <person name="Sutton G."/>
            <person name="Rogers Y.-H."/>
            <person name="Friedman R."/>
            <person name="Frazier M."/>
            <person name="Venter J.C."/>
        </authorList>
    </citation>
    <scope>NUCLEOTIDE SEQUENCE [LARGE SCALE GENOMIC DNA]</scope>
    <source>
        <strain evidence="1 2">ATCC 23134</strain>
    </source>
</reference>
<name>A1ZS09_MICM2</name>
<dbReference type="EMBL" id="AAWS01000029">
    <property type="protein sequence ID" value="EAY26897.1"/>
    <property type="molecule type" value="Genomic_DNA"/>
</dbReference>
<comment type="caution">
    <text evidence="1">The sequence shown here is derived from an EMBL/GenBank/DDBJ whole genome shotgun (WGS) entry which is preliminary data.</text>
</comment>
<protein>
    <submittedName>
        <fullName evidence="1">Uncharacterized protein</fullName>
    </submittedName>
</protein>
<evidence type="ECO:0000313" key="1">
    <source>
        <dbReference type="EMBL" id="EAY26897.1"/>
    </source>
</evidence>
<proteinExistence type="predicted"/>
<sequence>MLLLPNLQRVWILIDFKVNQDFIAKVLCINKEKPKLACHGSCHLSKKLQEQKKQEKKQVPQSQKDTHNILFFSKALTKVNCAYLDLGQLVGYYPGFRSFDLPNKIFHPPQTS</sequence>
<dbReference type="AlphaFoldDB" id="A1ZS09"/>